<dbReference type="SUPFAM" id="SSF52540">
    <property type="entry name" value="P-loop containing nucleoside triphosphate hydrolases"/>
    <property type="match status" value="1"/>
</dbReference>
<dbReference type="InterPro" id="IPR010225">
    <property type="entry name" value="HrpB"/>
</dbReference>
<dbReference type="Pfam" id="PF00270">
    <property type="entry name" value="DEAD"/>
    <property type="match status" value="1"/>
</dbReference>
<dbReference type="InterPro" id="IPR049614">
    <property type="entry name" value="HrpB_DEXH"/>
</dbReference>
<feature type="domain" description="Helicase ATP-binding" evidence="6">
    <location>
        <begin position="74"/>
        <end position="241"/>
    </location>
</feature>
<dbReference type="SMART" id="SM00847">
    <property type="entry name" value="HA2"/>
    <property type="match status" value="1"/>
</dbReference>
<dbReference type="InterPro" id="IPR007502">
    <property type="entry name" value="Helicase-assoc_dom"/>
</dbReference>
<evidence type="ECO:0000259" key="7">
    <source>
        <dbReference type="PROSITE" id="PS51194"/>
    </source>
</evidence>
<dbReference type="Pfam" id="PF04408">
    <property type="entry name" value="WHD_HA2"/>
    <property type="match status" value="1"/>
</dbReference>
<dbReference type="CDD" id="cd17990">
    <property type="entry name" value="DEXHc_HrpB"/>
    <property type="match status" value="1"/>
</dbReference>
<accession>A0AB72V7K7</accession>
<dbReference type="Gene3D" id="3.40.50.300">
    <property type="entry name" value="P-loop containing nucleotide triphosphate hydrolases"/>
    <property type="match status" value="2"/>
</dbReference>
<keyword evidence="5" id="KW-0067">ATP-binding</keyword>
<evidence type="ECO:0000313" key="8">
    <source>
        <dbReference type="EMBL" id="BAF53183.1"/>
    </source>
</evidence>
<name>A0AB72V7K7_CORGB</name>
<dbReference type="InterPro" id="IPR002464">
    <property type="entry name" value="DNA/RNA_helicase_DEAH_CS"/>
</dbReference>
<reference evidence="8" key="1">
    <citation type="journal article" date="2007" name="Microbiology">
        <title>Comparative analysis of the Corynebacterium glutamicum group and complete genome sequence of strain R.</title>
        <authorList>
            <person name="Yukawa H."/>
            <person name="Omumasaba C.A."/>
            <person name="Nonaka H."/>
            <person name="Kos P."/>
            <person name="Okai N."/>
            <person name="Suzuki N."/>
            <person name="Suda M."/>
            <person name="Tsuge Y."/>
            <person name="Watanabe J."/>
            <person name="Ikeda Y."/>
            <person name="Vertes A.A."/>
            <person name="Inui M."/>
        </authorList>
    </citation>
    <scope>NUCLEOTIDE SEQUENCE</scope>
    <source>
        <strain evidence="8">R</strain>
    </source>
</reference>
<dbReference type="Pfam" id="PF08482">
    <property type="entry name" value="HrpB_C"/>
    <property type="match status" value="1"/>
</dbReference>
<dbReference type="InterPro" id="IPR011545">
    <property type="entry name" value="DEAD/DEAH_box_helicase_dom"/>
</dbReference>
<dbReference type="GO" id="GO:0005524">
    <property type="term" value="F:ATP binding"/>
    <property type="evidence" value="ECO:0007669"/>
    <property type="project" value="UniProtKB-KW"/>
</dbReference>
<dbReference type="Gene3D" id="1.20.120.1080">
    <property type="match status" value="1"/>
</dbReference>
<feature type="domain" description="Helicase C-terminal" evidence="7">
    <location>
        <begin position="267"/>
        <end position="435"/>
    </location>
</feature>
<dbReference type="PROSITE" id="PS51192">
    <property type="entry name" value="HELICASE_ATP_BIND_1"/>
    <property type="match status" value="1"/>
</dbReference>
<dbReference type="PANTHER" id="PTHR43519">
    <property type="entry name" value="ATP-DEPENDENT RNA HELICASE HRPB"/>
    <property type="match status" value="1"/>
</dbReference>
<dbReference type="EC" id="3.6.4.13" evidence="1"/>
<dbReference type="Pfam" id="PF00271">
    <property type="entry name" value="Helicase_C"/>
    <property type="match status" value="1"/>
</dbReference>
<dbReference type="PIRSF" id="PIRSF005496">
    <property type="entry name" value="ATP_hel_hrpB"/>
    <property type="match status" value="1"/>
</dbReference>
<dbReference type="GO" id="GO:0016787">
    <property type="term" value="F:hydrolase activity"/>
    <property type="evidence" value="ECO:0007669"/>
    <property type="project" value="UniProtKB-KW"/>
</dbReference>
<organism evidence="8">
    <name type="scientific">Corynebacterium glutamicum (strain R)</name>
    <dbReference type="NCBI Taxonomy" id="340322"/>
    <lineage>
        <taxon>Bacteria</taxon>
        <taxon>Bacillati</taxon>
        <taxon>Actinomycetota</taxon>
        <taxon>Actinomycetes</taxon>
        <taxon>Mycobacteriales</taxon>
        <taxon>Corynebacteriaceae</taxon>
        <taxon>Corynebacterium</taxon>
    </lineage>
</organism>
<dbReference type="SMART" id="SM00487">
    <property type="entry name" value="DEXDc"/>
    <property type="match status" value="1"/>
</dbReference>
<dbReference type="PROSITE" id="PS51194">
    <property type="entry name" value="HELICASE_CTER"/>
    <property type="match status" value="1"/>
</dbReference>
<gene>
    <name evidence="8" type="ordered locus">cgR_0220</name>
</gene>
<dbReference type="PROSITE" id="PS00690">
    <property type="entry name" value="DEAH_ATP_HELICASE"/>
    <property type="match status" value="1"/>
</dbReference>
<dbReference type="SMART" id="SM00490">
    <property type="entry name" value="HELICc"/>
    <property type="match status" value="1"/>
</dbReference>
<protein>
    <recommendedName>
        <fullName evidence="1">RNA helicase</fullName>
        <ecNumber evidence="1">3.6.4.13</ecNumber>
    </recommendedName>
</protein>
<dbReference type="InterPro" id="IPR001650">
    <property type="entry name" value="Helicase_C-like"/>
</dbReference>
<evidence type="ECO:0000256" key="1">
    <source>
        <dbReference type="ARBA" id="ARBA00012552"/>
    </source>
</evidence>
<evidence type="ECO:0000256" key="2">
    <source>
        <dbReference type="ARBA" id="ARBA00022741"/>
    </source>
</evidence>
<dbReference type="GO" id="GO:0003676">
    <property type="term" value="F:nucleic acid binding"/>
    <property type="evidence" value="ECO:0007669"/>
    <property type="project" value="InterPro"/>
</dbReference>
<dbReference type="AlphaFoldDB" id="A0AB72V7K7"/>
<dbReference type="InterPro" id="IPR048333">
    <property type="entry name" value="HA2_WH"/>
</dbReference>
<dbReference type="CDD" id="cd18791">
    <property type="entry name" value="SF2_C_RHA"/>
    <property type="match status" value="1"/>
</dbReference>
<evidence type="ECO:0000256" key="3">
    <source>
        <dbReference type="ARBA" id="ARBA00022801"/>
    </source>
</evidence>
<evidence type="ECO:0000259" key="6">
    <source>
        <dbReference type="PROSITE" id="PS51192"/>
    </source>
</evidence>
<sequence>MGISASPRRKNYFPQPARKHIIALGFSVEVRKKMCSPSRFLMYRQLMSSRIGNFLINRISTGLPVENIIPHLQEAFSAGPKNLVIQAPPGTGKTTLLPPLVANILCNEGAGNATPTKVLVTAPRRVAVRAAARRLAQLDGSQLGTKVGFSVRGEHIPGTHVQFMTPGVLIRQLLNDPELPGIGAVIIDEVHERQLDSDLLTGMLAELSQLRDDFSLIAMSATLDSETFADLLDAQVLRAEAPIFPLDISYAPARTPRLNAKGVDWNFLDHMAQKTHEAIAHSEHSALVFVPGVREIDRVINTLKSLGHNNVFPLHGQLSPAEQDCALTPSAQQRIIVSTPVAESSLTVPGVRIVVDSGLSRSPKRDSARGMTGLITSSCAQASAGQRAGRAGREGPGQVIRCYSEADFSHFPRFVAPEIGSANLTQAALWLAQWGTSPADLPLLDQPPHAAWSAAQQTLRHIGALEGDAITSLGHRLSTLPLSPQLSASLLRFGEQSAKILAVVSENPQGDVEKQQPDKREVERLRRLAPASAEKASAGQIVGAAFPQLIGRKIDNGEYLLASGTRARLIDPDLKDAEWLSVAAINRSQNSAIIRAAAHISEADALEIIGVTEETRAVFVDGKVQARKVKAAGAIELSSTPTKPTPAEASEAIATALAKGGIDLFHFSDKAASLRDRLKFIHEHRGEPWPDIETADPHLWLSPEIEALSHGTRLNNIDMYPALQRLLPWPEATNFEEFAPPHLAAPSGNQHRLDYSSGRPVVRVKLQECFGLEESPQLCGIPVQFHLLSPAGRPLAVTDDLRSFWSGPYSQVRAEMRGRYPKHPWPEDPWTAPATARTKNRM</sequence>
<dbReference type="InterPro" id="IPR027417">
    <property type="entry name" value="P-loop_NTPase"/>
</dbReference>
<dbReference type="KEGG" id="cgt:cgR_0220"/>
<keyword evidence="2" id="KW-0547">Nucleotide-binding</keyword>
<dbReference type="PANTHER" id="PTHR43519:SF1">
    <property type="entry name" value="ATP-DEPENDENT RNA HELICASE HRPB"/>
    <property type="match status" value="1"/>
</dbReference>
<evidence type="ECO:0000256" key="5">
    <source>
        <dbReference type="ARBA" id="ARBA00022840"/>
    </source>
</evidence>
<dbReference type="Proteomes" id="UP000006698">
    <property type="component" value="Chromosome"/>
</dbReference>
<dbReference type="InterPro" id="IPR014001">
    <property type="entry name" value="Helicase_ATP-bd"/>
</dbReference>
<dbReference type="EMBL" id="AP009044">
    <property type="protein sequence ID" value="BAF53183.1"/>
    <property type="molecule type" value="Genomic_DNA"/>
</dbReference>
<proteinExistence type="predicted"/>
<dbReference type="InterPro" id="IPR013689">
    <property type="entry name" value="RNA_helicase_ATP-dep_HrpB_C"/>
</dbReference>
<keyword evidence="4" id="KW-0347">Helicase</keyword>
<keyword evidence="3" id="KW-0378">Hydrolase</keyword>
<dbReference type="GO" id="GO:0003724">
    <property type="term" value="F:RNA helicase activity"/>
    <property type="evidence" value="ECO:0007669"/>
    <property type="project" value="UniProtKB-EC"/>
</dbReference>
<evidence type="ECO:0000256" key="4">
    <source>
        <dbReference type="ARBA" id="ARBA00022806"/>
    </source>
</evidence>